<reference evidence="2 3" key="1">
    <citation type="submission" date="2019-11" db="EMBL/GenBank/DDBJ databases">
        <authorList>
            <person name="Dong K."/>
        </authorList>
    </citation>
    <scope>NUCLEOTIDE SEQUENCE [LARGE SCALE GENOMIC DNA]</scope>
    <source>
        <strain evidence="2 3">NBRC 111993</strain>
    </source>
</reference>
<evidence type="ECO:0000256" key="1">
    <source>
        <dbReference type="SAM" id="Phobius"/>
    </source>
</evidence>
<keyword evidence="1" id="KW-1133">Transmembrane helix</keyword>
<dbReference type="OrthoDB" id="7773924at2"/>
<evidence type="ECO:0000313" key="2">
    <source>
        <dbReference type="EMBL" id="MTH78336.1"/>
    </source>
</evidence>
<dbReference type="Proteomes" id="UP000478183">
    <property type="component" value="Unassembled WGS sequence"/>
</dbReference>
<feature type="transmembrane region" description="Helical" evidence="1">
    <location>
        <begin position="7"/>
        <end position="26"/>
    </location>
</feature>
<comment type="caution">
    <text evidence="2">The sequence shown here is derived from an EMBL/GenBank/DDBJ whole genome shotgun (WGS) entry which is preliminary data.</text>
</comment>
<name>A0A6L6J9X0_9RHOB</name>
<proteinExistence type="predicted"/>
<keyword evidence="1" id="KW-0812">Transmembrane</keyword>
<feature type="transmembrane region" description="Helical" evidence="1">
    <location>
        <begin position="62"/>
        <end position="84"/>
    </location>
</feature>
<evidence type="ECO:0000313" key="3">
    <source>
        <dbReference type="Proteomes" id="UP000478183"/>
    </source>
</evidence>
<accession>A0A6L6J9X0</accession>
<organism evidence="2 3">
    <name type="scientific">Paracoccus aestuariivivens</name>
    <dbReference type="NCBI Taxonomy" id="1820333"/>
    <lineage>
        <taxon>Bacteria</taxon>
        <taxon>Pseudomonadati</taxon>
        <taxon>Pseudomonadota</taxon>
        <taxon>Alphaproteobacteria</taxon>
        <taxon>Rhodobacterales</taxon>
        <taxon>Paracoccaceae</taxon>
        <taxon>Paracoccus</taxon>
    </lineage>
</organism>
<keyword evidence="3" id="KW-1185">Reference proteome</keyword>
<gene>
    <name evidence="2" type="ORF">GL286_11385</name>
</gene>
<sequence length="86" mass="9299">MTSEKPAYVFAIIFGISGLVLAWLLASILPPHVYNVFSSAIGAVFGVLMISRLWPALPFGKAHLWGAALIAYNIGLSLLERVWLSA</sequence>
<dbReference type="RefSeq" id="WP_155095682.1">
    <property type="nucleotide sequence ID" value="NZ_WMIE01000005.1"/>
</dbReference>
<protein>
    <submittedName>
        <fullName evidence="2">Uncharacterized protein</fullName>
    </submittedName>
</protein>
<dbReference type="EMBL" id="WMIE01000005">
    <property type="protein sequence ID" value="MTH78336.1"/>
    <property type="molecule type" value="Genomic_DNA"/>
</dbReference>
<dbReference type="AlphaFoldDB" id="A0A6L6J9X0"/>
<feature type="transmembrane region" description="Helical" evidence="1">
    <location>
        <begin position="32"/>
        <end position="50"/>
    </location>
</feature>
<keyword evidence="1" id="KW-0472">Membrane</keyword>